<keyword evidence="3 6" id="KW-0812">Transmembrane</keyword>
<keyword evidence="8" id="KW-1185">Reference proteome</keyword>
<dbReference type="Proteomes" id="UP000662783">
    <property type="component" value="Chromosome"/>
</dbReference>
<organism evidence="7 8">
    <name type="scientific">Fulvivirga lutea</name>
    <dbReference type="NCBI Taxonomy" id="2810512"/>
    <lineage>
        <taxon>Bacteria</taxon>
        <taxon>Pseudomonadati</taxon>
        <taxon>Bacteroidota</taxon>
        <taxon>Cytophagia</taxon>
        <taxon>Cytophagales</taxon>
        <taxon>Fulvivirgaceae</taxon>
        <taxon>Fulvivirga</taxon>
    </lineage>
</organism>
<evidence type="ECO:0000313" key="8">
    <source>
        <dbReference type="Proteomes" id="UP000662783"/>
    </source>
</evidence>
<dbReference type="EMBL" id="CP070608">
    <property type="protein sequence ID" value="QSE99085.1"/>
    <property type="molecule type" value="Genomic_DNA"/>
</dbReference>
<dbReference type="PANTHER" id="PTHR43461">
    <property type="entry name" value="TRANSMEMBRANE PROTEIN 256"/>
    <property type="match status" value="1"/>
</dbReference>
<comment type="similarity">
    <text evidence="2">Belongs to the UPF0382 family.</text>
</comment>
<dbReference type="PANTHER" id="PTHR43461:SF1">
    <property type="entry name" value="TRANSMEMBRANE PROTEIN 256"/>
    <property type="match status" value="1"/>
</dbReference>
<name>A0A975A2A6_9BACT</name>
<gene>
    <name evidence="7" type="ORF">JR347_08360</name>
</gene>
<evidence type="ECO:0000256" key="5">
    <source>
        <dbReference type="ARBA" id="ARBA00023136"/>
    </source>
</evidence>
<keyword evidence="5 6" id="KW-0472">Membrane</keyword>
<keyword evidence="4 6" id="KW-1133">Transmembrane helix</keyword>
<evidence type="ECO:0000256" key="3">
    <source>
        <dbReference type="ARBA" id="ARBA00022692"/>
    </source>
</evidence>
<dbReference type="Pfam" id="PF04241">
    <property type="entry name" value="DUF423"/>
    <property type="match status" value="1"/>
</dbReference>
<reference evidence="7" key="1">
    <citation type="submission" date="2021-02" db="EMBL/GenBank/DDBJ databases">
        <title>Fulvivirga sp. S481 isolated from sea water.</title>
        <authorList>
            <person name="Bae S.S."/>
            <person name="Baek K."/>
        </authorList>
    </citation>
    <scope>NUCLEOTIDE SEQUENCE</scope>
    <source>
        <strain evidence="7">S481</strain>
    </source>
</reference>
<sequence length="126" mass="13635">MHKSIKAAAILGVLAVSIGAFGAHGLNTFLTETGRLDTFETAVKYHFYHTLALLLIGLLQQMWKSKFLDYAANLFLAGIFIFSGSLYALCLSQLTILGAITPIGGLMLIGGWLMLFIAATKKPDQN</sequence>
<dbReference type="RefSeq" id="WP_205723596.1">
    <property type="nucleotide sequence ID" value="NZ_CP070608.1"/>
</dbReference>
<evidence type="ECO:0000313" key="7">
    <source>
        <dbReference type="EMBL" id="QSE99085.1"/>
    </source>
</evidence>
<evidence type="ECO:0000256" key="1">
    <source>
        <dbReference type="ARBA" id="ARBA00004141"/>
    </source>
</evidence>
<feature type="transmembrane region" description="Helical" evidence="6">
    <location>
        <begin position="70"/>
        <end position="89"/>
    </location>
</feature>
<evidence type="ECO:0000256" key="6">
    <source>
        <dbReference type="SAM" id="Phobius"/>
    </source>
</evidence>
<dbReference type="GO" id="GO:0005886">
    <property type="term" value="C:plasma membrane"/>
    <property type="evidence" value="ECO:0007669"/>
    <property type="project" value="TreeGrafter"/>
</dbReference>
<evidence type="ECO:0000256" key="4">
    <source>
        <dbReference type="ARBA" id="ARBA00022989"/>
    </source>
</evidence>
<proteinExistence type="inferred from homology"/>
<comment type="subcellular location">
    <subcellularLocation>
        <location evidence="1">Membrane</location>
        <topology evidence="1">Multi-pass membrane protein</topology>
    </subcellularLocation>
</comment>
<dbReference type="AlphaFoldDB" id="A0A975A2A6"/>
<evidence type="ECO:0000256" key="2">
    <source>
        <dbReference type="ARBA" id="ARBA00009694"/>
    </source>
</evidence>
<protein>
    <submittedName>
        <fullName evidence="7">DUF423 domain-containing protein</fullName>
    </submittedName>
</protein>
<dbReference type="KEGG" id="fuv:JR347_08360"/>
<accession>A0A975A2A6</accession>
<feature type="transmembrane region" description="Helical" evidence="6">
    <location>
        <begin position="95"/>
        <end position="119"/>
    </location>
</feature>
<dbReference type="InterPro" id="IPR006696">
    <property type="entry name" value="DUF423"/>
</dbReference>